<gene>
    <name evidence="1" type="ORF">FBF83_12005</name>
</gene>
<comment type="caution">
    <text evidence="1">The sequence shown here is derived from an EMBL/GenBank/DDBJ whole genome shotgun (WGS) entry which is preliminary data.</text>
</comment>
<dbReference type="OrthoDB" id="1756121at2"/>
<dbReference type="AlphaFoldDB" id="A0A4U1MHR5"/>
<sequence length="76" mass="9017">MIWVMTQNKKSLLYVKEISVKGRYIEGVVERRFFIEWKKTLGTYGTTERALEVLEELFKNIDGLNEKVTNVYMPLK</sequence>
<dbReference type="EMBL" id="SWFM01000003">
    <property type="protein sequence ID" value="TKD69982.1"/>
    <property type="molecule type" value="Genomic_DNA"/>
</dbReference>
<evidence type="ECO:0000313" key="1">
    <source>
        <dbReference type="EMBL" id="TKD69982.1"/>
    </source>
</evidence>
<protein>
    <submittedName>
        <fullName evidence="1">Uncharacterized protein</fullName>
    </submittedName>
</protein>
<dbReference type="Proteomes" id="UP000310541">
    <property type="component" value="Unassembled WGS sequence"/>
</dbReference>
<reference evidence="1 2" key="1">
    <citation type="submission" date="2019-04" db="EMBL/GenBank/DDBJ databases">
        <title>Genome sequence of Bacillus hwajinpoensis strain Y2.</title>
        <authorList>
            <person name="Fair J.L."/>
            <person name="Maclea K.S."/>
        </authorList>
    </citation>
    <scope>NUCLEOTIDE SEQUENCE [LARGE SCALE GENOMIC DNA]</scope>
    <source>
        <strain evidence="1 2">Y2</strain>
    </source>
</reference>
<proteinExistence type="predicted"/>
<evidence type="ECO:0000313" key="2">
    <source>
        <dbReference type="Proteomes" id="UP000310541"/>
    </source>
</evidence>
<name>A0A4U1MHR5_9BACL</name>
<accession>A0A4U1MHR5</accession>
<dbReference type="RefSeq" id="WP_136947400.1">
    <property type="nucleotide sequence ID" value="NZ_SWFM01000003.1"/>
</dbReference>
<organism evidence="1 2">
    <name type="scientific">Guptibacillus hwajinpoensis</name>
    <dbReference type="NCBI Taxonomy" id="208199"/>
    <lineage>
        <taxon>Bacteria</taxon>
        <taxon>Bacillati</taxon>
        <taxon>Bacillota</taxon>
        <taxon>Bacilli</taxon>
        <taxon>Bacillales</taxon>
        <taxon>Guptibacillaceae</taxon>
        <taxon>Guptibacillus</taxon>
    </lineage>
</organism>